<dbReference type="InterPro" id="IPR014756">
    <property type="entry name" value="Ig_E-set"/>
</dbReference>
<sequence>MKLIIIFFLLFFSFSVNSNGFTSYPPSRQLVCNRNPINNIWVDEIGSGIIDPHCKAAYGHVFEKFNNSKDGANAARLQFIKSDEMKVFIPYYKKGFEELKKKVPEHLCCAANMDKYSALGNKKGFTIRYNWPATEFQYDLKTNTTIIPFEFCATKLPEKNVSSYWEFYLSKDYDKEIDKMKWEDMELVAKHYNIKPSVNTNPFCTSSNVYKMNIKVPSRKERSTVLLVRWQLETPDGECIINCSDIKFKNQIRIKKT</sequence>
<protein>
    <recommendedName>
        <fullName evidence="3">Chitin-binding type-4 domain-containing protein</fullName>
    </recommendedName>
</protein>
<feature type="signal peptide" evidence="2">
    <location>
        <begin position="1"/>
        <end position="18"/>
    </location>
</feature>
<dbReference type="SUPFAM" id="SSF81296">
    <property type="entry name" value="E set domains"/>
    <property type="match status" value="1"/>
</dbReference>
<feature type="domain" description="Chitin-binding type-4" evidence="3">
    <location>
        <begin position="20"/>
        <end position="246"/>
    </location>
</feature>
<evidence type="ECO:0000256" key="2">
    <source>
        <dbReference type="SAM" id="SignalP"/>
    </source>
</evidence>
<reference evidence="5" key="1">
    <citation type="journal article" date="2011" name="Genome Biol.">
        <title>Comparative genomics of the social amoebae Dictyostelium discoideum and Dictyostelium purpureum.</title>
        <authorList>
            <consortium name="US DOE Joint Genome Institute (JGI-PGF)"/>
            <person name="Sucgang R."/>
            <person name="Kuo A."/>
            <person name="Tian X."/>
            <person name="Salerno W."/>
            <person name="Parikh A."/>
            <person name="Feasley C.L."/>
            <person name="Dalin E."/>
            <person name="Tu H."/>
            <person name="Huang E."/>
            <person name="Barry K."/>
            <person name="Lindquist E."/>
            <person name="Shapiro H."/>
            <person name="Bruce D."/>
            <person name="Schmutz J."/>
            <person name="Salamov A."/>
            <person name="Fey P."/>
            <person name="Gaudet P."/>
            <person name="Anjard C."/>
            <person name="Babu M.M."/>
            <person name="Basu S."/>
            <person name="Bushmanova Y."/>
            <person name="van der Wel H."/>
            <person name="Katoh-Kurasawa M."/>
            <person name="Dinh C."/>
            <person name="Coutinho P.M."/>
            <person name="Saito T."/>
            <person name="Elias M."/>
            <person name="Schaap P."/>
            <person name="Kay R.R."/>
            <person name="Henrissat B."/>
            <person name="Eichinger L."/>
            <person name="Rivero F."/>
            <person name="Putnam N.H."/>
            <person name="West C.M."/>
            <person name="Loomis W.F."/>
            <person name="Chisholm R.L."/>
            <person name="Shaulsky G."/>
            <person name="Strassmann J.E."/>
            <person name="Queller D.C."/>
            <person name="Kuspa A."/>
            <person name="Grigoriev I.V."/>
        </authorList>
    </citation>
    <scope>NUCLEOTIDE SEQUENCE [LARGE SCALE GENOMIC DNA]</scope>
    <source>
        <strain evidence="5">QSDP1</strain>
    </source>
</reference>
<accession>F0ZME9</accession>
<dbReference type="eggNOG" id="ENOG502RERT">
    <property type="taxonomic scope" value="Eukaryota"/>
</dbReference>
<organism evidence="4 5">
    <name type="scientific">Dictyostelium purpureum</name>
    <name type="common">Slime mold</name>
    <dbReference type="NCBI Taxonomy" id="5786"/>
    <lineage>
        <taxon>Eukaryota</taxon>
        <taxon>Amoebozoa</taxon>
        <taxon>Evosea</taxon>
        <taxon>Eumycetozoa</taxon>
        <taxon>Dictyostelia</taxon>
        <taxon>Dictyosteliales</taxon>
        <taxon>Dictyosteliaceae</taxon>
        <taxon>Dictyostelium</taxon>
    </lineage>
</organism>
<gene>
    <name evidence="4" type="ORF">DICPUDRAFT_79382</name>
</gene>
<dbReference type="PANTHER" id="PTHR34823">
    <property type="entry name" value="GLCNAC-BINDING PROTEIN A"/>
    <property type="match status" value="1"/>
</dbReference>
<dbReference type="KEGG" id="dpp:DICPUDRAFT_79382"/>
<dbReference type="Proteomes" id="UP000001064">
    <property type="component" value="Unassembled WGS sequence"/>
</dbReference>
<dbReference type="InterPro" id="IPR051024">
    <property type="entry name" value="GlcNAc_Chitin_IntDeg"/>
</dbReference>
<dbReference type="InParanoid" id="F0ZME9"/>
<dbReference type="Pfam" id="PF03067">
    <property type="entry name" value="LPMO_10"/>
    <property type="match status" value="1"/>
</dbReference>
<dbReference type="RefSeq" id="XP_003288596.1">
    <property type="nucleotide sequence ID" value="XM_003288548.1"/>
</dbReference>
<name>F0ZME9_DICPU</name>
<dbReference type="EMBL" id="GL871079">
    <property type="protein sequence ID" value="EGC34904.1"/>
    <property type="molecule type" value="Genomic_DNA"/>
</dbReference>
<evidence type="ECO:0000313" key="5">
    <source>
        <dbReference type="Proteomes" id="UP000001064"/>
    </source>
</evidence>
<dbReference type="PANTHER" id="PTHR34823:SF1">
    <property type="entry name" value="CHITIN-BINDING TYPE-4 DOMAIN-CONTAINING PROTEIN"/>
    <property type="match status" value="1"/>
</dbReference>
<dbReference type="AlphaFoldDB" id="F0ZME9"/>
<keyword evidence="1 2" id="KW-0732">Signal</keyword>
<evidence type="ECO:0000259" key="3">
    <source>
        <dbReference type="Pfam" id="PF03067"/>
    </source>
</evidence>
<dbReference type="VEuPathDB" id="AmoebaDB:DICPUDRAFT_79382"/>
<feature type="chain" id="PRO_5003265233" description="Chitin-binding type-4 domain-containing protein" evidence="2">
    <location>
        <begin position="19"/>
        <end position="257"/>
    </location>
</feature>
<proteinExistence type="predicted"/>
<dbReference type="Gene3D" id="2.70.50.50">
    <property type="entry name" value="chitin-binding protein cbp21"/>
    <property type="match status" value="1"/>
</dbReference>
<dbReference type="GeneID" id="10501998"/>
<evidence type="ECO:0000256" key="1">
    <source>
        <dbReference type="ARBA" id="ARBA00022729"/>
    </source>
</evidence>
<dbReference type="InterPro" id="IPR004302">
    <property type="entry name" value="Cellulose/chitin-bd_N"/>
</dbReference>
<evidence type="ECO:0000313" key="4">
    <source>
        <dbReference type="EMBL" id="EGC34904.1"/>
    </source>
</evidence>
<keyword evidence="5" id="KW-1185">Reference proteome</keyword>